<dbReference type="Gene3D" id="2.60.40.60">
    <property type="entry name" value="Cadherins"/>
    <property type="match status" value="5"/>
</dbReference>
<dbReference type="SMART" id="SM00112">
    <property type="entry name" value="CA"/>
    <property type="match status" value="5"/>
</dbReference>
<dbReference type="GO" id="GO:0016477">
    <property type="term" value="P:cell migration"/>
    <property type="evidence" value="ECO:0007669"/>
    <property type="project" value="TreeGrafter"/>
</dbReference>
<accession>A0A8C4ZNZ6</accession>
<dbReference type="FunFam" id="2.60.40.60:FF:000123">
    <property type="entry name" value="Protocadherin beta 4"/>
    <property type="match status" value="1"/>
</dbReference>
<feature type="domain" description="Cadherin" evidence="22">
    <location>
        <begin position="393"/>
        <end position="492"/>
    </location>
</feature>
<evidence type="ECO:0000256" key="15">
    <source>
        <dbReference type="ARBA" id="ARBA00023180"/>
    </source>
</evidence>
<evidence type="ECO:0000259" key="22">
    <source>
        <dbReference type="PROSITE" id="PS50268"/>
    </source>
</evidence>
<evidence type="ECO:0000313" key="24">
    <source>
        <dbReference type="Proteomes" id="UP000694546"/>
    </source>
</evidence>
<dbReference type="GeneTree" id="ENSGT00940000165928"/>
<keyword evidence="13 20" id="KW-1133">Transmembrane helix</keyword>
<evidence type="ECO:0000256" key="13">
    <source>
        <dbReference type="ARBA" id="ARBA00022989"/>
    </source>
</evidence>
<evidence type="ECO:0000256" key="16">
    <source>
        <dbReference type="ARBA" id="ARBA00030559"/>
    </source>
</evidence>
<dbReference type="AlphaFoldDB" id="A0A8C4ZNZ6"/>
<dbReference type="InterPro" id="IPR039808">
    <property type="entry name" value="Cadherin"/>
</dbReference>
<comment type="function">
    <text evidence="19">Cadherins are calcium-dependent cell adhesion proteins.</text>
</comment>
<comment type="subcellular location">
    <subcellularLocation>
        <location evidence="2">Cell junction</location>
        <location evidence="2">Adherens junction</location>
    </subcellularLocation>
    <subcellularLocation>
        <location evidence="1 18">Cell membrane</location>
        <topology evidence="1 18">Single-pass type I membrane protein</topology>
    </subcellularLocation>
</comment>
<reference evidence="23" key="1">
    <citation type="submission" date="2025-08" db="UniProtKB">
        <authorList>
            <consortium name="Ensembl"/>
        </authorList>
    </citation>
    <scope>IDENTIFICATION</scope>
</reference>
<feature type="transmembrane region" description="Helical" evidence="20">
    <location>
        <begin position="608"/>
        <end position="631"/>
    </location>
</feature>
<dbReference type="GO" id="GO:0016342">
    <property type="term" value="C:catenin complex"/>
    <property type="evidence" value="ECO:0007669"/>
    <property type="project" value="TreeGrafter"/>
</dbReference>
<dbReference type="FunFam" id="2.60.40.60:FF:000202">
    <property type="entry name" value="cadherin-8 isoform X4"/>
    <property type="match status" value="1"/>
</dbReference>
<dbReference type="OrthoDB" id="6252479at2759"/>
<sequence>MLQKAMYAVPMLRASAALTLVFLVAALAQWEGVPSDPSSVAGGGDGRGDGMREIVRKERLPYRSRQKREWIWNSYYVTEESEMISPKKIGKLRSSKMADGTTFKLRGDGANSIFTVNRNGDLFVIKTLDREEKSMYNLTALLYDGRDQLVEDAGEFVVHVNDINDHIPVFPRTYNGSILERSGIGAKVVQVTATDADDPSTVHAELRYSLRPEGERSAFEINIITGMITSRVDTLDREDKSQYVLVVQAKDMRGMTTGTTATTSVTVTITDINDNMASFTQDTYDLSVPENQRLEEKIGTLTLNDRDEIQNKEPVFTIQPNLSSQFALSRSPQKDGHLMLKKVLDYETKSSYSFIVDVHENSLQFPADNKDVSITKARVNIRVLDVDEPPVFSKTSYAFSVMEEEMATNIGIVRATDPDQAKKAIRYSVEDKECPVGVNPVTGQLFILRKLDRELRKTHIFQVRAQEEPSGLHSLVRVNISVQDLNDNAPELVWDDIFVCENDMAGTVIGRLSATDRDEQVAYFHYSLVNPSDNFTITKNASENTAVILVRQGTFRLDDPRDYTLGVRVDDGGRPPRSSVMHVPIKVCRCDSRRIHTQCKAAALRMGVSIHALIAILVCILTILVIVILVVMRRRFQKESLASMKHSGEIHEQLVTYDEEGGGEMDTNGYDVSILTSARHDGSLLLHPDHGIHPSLYARVQKQPCGQLHQQHHPLLPPHLLPPLQPPAACKGDMAVMIEAKKDEADADREAVPYDTLHIYGYEGGPGSLAGSLSSLESSCSSAGSGGPEYDFLSDWGPRFRTLAELYGVDELEAYLPY</sequence>
<keyword evidence="10 17" id="KW-0106">Calcium</keyword>
<dbReference type="SUPFAM" id="SSF49313">
    <property type="entry name" value="Cadherin-like"/>
    <property type="match status" value="5"/>
</dbReference>
<keyword evidence="5" id="KW-0165">Cleavage on pair of basic residues</keyword>
<feature type="domain" description="Cadherin" evidence="22">
    <location>
        <begin position="499"/>
        <end position="604"/>
    </location>
</feature>
<dbReference type="Pfam" id="PF01049">
    <property type="entry name" value="CADH_Y-type_LIR"/>
    <property type="match status" value="1"/>
</dbReference>
<evidence type="ECO:0000313" key="23">
    <source>
        <dbReference type="Ensembl" id="ENSGMOP00000018137.2"/>
    </source>
</evidence>
<evidence type="ECO:0000256" key="4">
    <source>
        <dbReference type="ARBA" id="ARBA00022475"/>
    </source>
</evidence>
<dbReference type="FunFam" id="4.10.900.10:FF:000001">
    <property type="entry name" value="Cadherin 2"/>
    <property type="match status" value="1"/>
</dbReference>
<dbReference type="GO" id="GO:0005509">
    <property type="term" value="F:calcium ion binding"/>
    <property type="evidence" value="ECO:0007669"/>
    <property type="project" value="UniProtKB-UniRule"/>
</dbReference>
<dbReference type="PANTHER" id="PTHR24027">
    <property type="entry name" value="CADHERIN-23"/>
    <property type="match status" value="1"/>
</dbReference>
<dbReference type="CDD" id="cd11304">
    <property type="entry name" value="Cadherin_repeat"/>
    <property type="match status" value="5"/>
</dbReference>
<evidence type="ECO:0000256" key="5">
    <source>
        <dbReference type="ARBA" id="ARBA00022685"/>
    </source>
</evidence>
<dbReference type="GO" id="GO:0005912">
    <property type="term" value="C:adherens junction"/>
    <property type="evidence" value="ECO:0007669"/>
    <property type="project" value="UniProtKB-SubCell"/>
</dbReference>
<protein>
    <recommendedName>
        <fullName evidence="3">Cadherin-5</fullName>
    </recommendedName>
    <alternativeName>
        <fullName evidence="16">Vascular endothelial cadherin</fullName>
    </alternativeName>
</protein>
<dbReference type="GO" id="GO:0034332">
    <property type="term" value="P:adherens junction organization"/>
    <property type="evidence" value="ECO:0007669"/>
    <property type="project" value="TreeGrafter"/>
</dbReference>
<keyword evidence="7" id="KW-0479">Metal-binding</keyword>
<feature type="domain" description="Cadherin" evidence="22">
    <location>
        <begin position="170"/>
        <end position="279"/>
    </location>
</feature>
<dbReference type="PROSITE" id="PS50268">
    <property type="entry name" value="CADHERIN_2"/>
    <property type="match status" value="5"/>
</dbReference>
<dbReference type="GO" id="GO:0007043">
    <property type="term" value="P:cell-cell junction assembly"/>
    <property type="evidence" value="ECO:0007669"/>
    <property type="project" value="TreeGrafter"/>
</dbReference>
<dbReference type="InterPro" id="IPR027397">
    <property type="entry name" value="Catenin-bd_sf"/>
</dbReference>
<dbReference type="GO" id="GO:0045296">
    <property type="term" value="F:cadherin binding"/>
    <property type="evidence" value="ECO:0007669"/>
    <property type="project" value="TreeGrafter"/>
</dbReference>
<reference evidence="23" key="2">
    <citation type="submission" date="2025-09" db="UniProtKB">
        <authorList>
            <consortium name="Ensembl"/>
        </authorList>
    </citation>
    <scope>IDENTIFICATION</scope>
</reference>
<dbReference type="PRINTS" id="PR00205">
    <property type="entry name" value="CADHERIN"/>
</dbReference>
<evidence type="ECO:0000256" key="2">
    <source>
        <dbReference type="ARBA" id="ARBA00004536"/>
    </source>
</evidence>
<dbReference type="Gene3D" id="4.10.900.10">
    <property type="entry name" value="TCF3-CBD (Catenin binding domain)"/>
    <property type="match status" value="1"/>
</dbReference>
<evidence type="ECO:0000256" key="11">
    <source>
        <dbReference type="ARBA" id="ARBA00022889"/>
    </source>
</evidence>
<keyword evidence="8 21" id="KW-0732">Signal</keyword>
<keyword evidence="12" id="KW-0965">Cell junction</keyword>
<dbReference type="FunFam" id="2.60.40.60:FF:000022">
    <property type="entry name" value="Cadherin 2"/>
    <property type="match status" value="1"/>
</dbReference>
<dbReference type="OMA" id="VEYCMAY"/>
<evidence type="ECO:0000256" key="3">
    <source>
        <dbReference type="ARBA" id="ARBA00021701"/>
    </source>
</evidence>
<evidence type="ECO:0000256" key="21">
    <source>
        <dbReference type="SAM" id="SignalP"/>
    </source>
</evidence>
<evidence type="ECO:0000256" key="14">
    <source>
        <dbReference type="ARBA" id="ARBA00023136"/>
    </source>
</evidence>
<dbReference type="PROSITE" id="PS00232">
    <property type="entry name" value="CADHERIN_1"/>
    <property type="match status" value="1"/>
</dbReference>
<dbReference type="Pfam" id="PF00028">
    <property type="entry name" value="Cadherin"/>
    <property type="match status" value="5"/>
</dbReference>
<feature type="domain" description="Cadherin" evidence="22">
    <location>
        <begin position="280"/>
        <end position="392"/>
    </location>
</feature>
<dbReference type="InterPro" id="IPR002126">
    <property type="entry name" value="Cadherin-like_dom"/>
</dbReference>
<feature type="domain" description="Cadherin" evidence="22">
    <location>
        <begin position="102"/>
        <end position="170"/>
    </location>
</feature>
<dbReference type="GO" id="GO:0000902">
    <property type="term" value="P:cell morphogenesis"/>
    <property type="evidence" value="ECO:0007669"/>
    <property type="project" value="TreeGrafter"/>
</dbReference>
<evidence type="ECO:0000256" key="6">
    <source>
        <dbReference type="ARBA" id="ARBA00022692"/>
    </source>
</evidence>
<dbReference type="Ensembl" id="ENSGMOT00000018584.2">
    <property type="protein sequence ID" value="ENSGMOP00000018137.2"/>
    <property type="gene ID" value="ENSGMOG00000016878.2"/>
</dbReference>
<evidence type="ECO:0000256" key="17">
    <source>
        <dbReference type="PROSITE-ProRule" id="PRU00043"/>
    </source>
</evidence>
<proteinExistence type="predicted"/>
<evidence type="ECO:0000256" key="18">
    <source>
        <dbReference type="RuleBase" id="RU003318"/>
    </source>
</evidence>
<evidence type="ECO:0000256" key="8">
    <source>
        <dbReference type="ARBA" id="ARBA00022729"/>
    </source>
</evidence>
<dbReference type="GO" id="GO:0016339">
    <property type="term" value="P:calcium-dependent cell-cell adhesion via plasma membrane cell adhesion molecules"/>
    <property type="evidence" value="ECO:0007669"/>
    <property type="project" value="TreeGrafter"/>
</dbReference>
<dbReference type="GO" id="GO:0044331">
    <property type="term" value="P:cell-cell adhesion mediated by cadherin"/>
    <property type="evidence" value="ECO:0007669"/>
    <property type="project" value="TreeGrafter"/>
</dbReference>
<gene>
    <name evidence="23" type="primary">cdh5</name>
</gene>
<evidence type="ECO:0000256" key="10">
    <source>
        <dbReference type="ARBA" id="ARBA00022837"/>
    </source>
</evidence>
<keyword evidence="9" id="KW-0677">Repeat</keyword>
<dbReference type="GO" id="GO:0048646">
    <property type="term" value="P:anatomical structure formation involved in morphogenesis"/>
    <property type="evidence" value="ECO:0007669"/>
    <property type="project" value="UniProtKB-ARBA"/>
</dbReference>
<dbReference type="GO" id="GO:0008013">
    <property type="term" value="F:beta-catenin binding"/>
    <property type="evidence" value="ECO:0007669"/>
    <property type="project" value="TreeGrafter"/>
</dbReference>
<keyword evidence="4" id="KW-1003">Cell membrane</keyword>
<dbReference type="InterPro" id="IPR020894">
    <property type="entry name" value="Cadherin_CS"/>
</dbReference>
<evidence type="ECO:0000256" key="9">
    <source>
        <dbReference type="ARBA" id="ARBA00022737"/>
    </source>
</evidence>
<feature type="chain" id="PRO_5034140129" description="Cadherin-5" evidence="21">
    <location>
        <begin position="33"/>
        <end position="818"/>
    </location>
</feature>
<evidence type="ECO:0000256" key="7">
    <source>
        <dbReference type="ARBA" id="ARBA00022723"/>
    </source>
</evidence>
<keyword evidence="24" id="KW-1185">Reference proteome</keyword>
<evidence type="ECO:0000256" key="19">
    <source>
        <dbReference type="RuleBase" id="RU004357"/>
    </source>
</evidence>
<keyword evidence="11 18" id="KW-0130">Cell adhesion</keyword>
<keyword evidence="14 20" id="KW-0472">Membrane</keyword>
<keyword evidence="6 18" id="KW-0812">Transmembrane</keyword>
<dbReference type="GO" id="GO:0007156">
    <property type="term" value="P:homophilic cell adhesion via plasma membrane adhesion molecules"/>
    <property type="evidence" value="ECO:0007669"/>
    <property type="project" value="InterPro"/>
</dbReference>
<dbReference type="GO" id="GO:0019903">
    <property type="term" value="F:protein phosphatase binding"/>
    <property type="evidence" value="ECO:0007669"/>
    <property type="project" value="TreeGrafter"/>
</dbReference>
<dbReference type="PANTHER" id="PTHR24027:SF89">
    <property type="entry name" value="CADHERIN-5"/>
    <property type="match status" value="1"/>
</dbReference>
<dbReference type="GO" id="GO:0060562">
    <property type="term" value="P:epithelial tube morphogenesis"/>
    <property type="evidence" value="ECO:0007669"/>
    <property type="project" value="UniProtKB-ARBA"/>
</dbReference>
<dbReference type="InterPro" id="IPR015919">
    <property type="entry name" value="Cadherin-like_sf"/>
</dbReference>
<dbReference type="InterPro" id="IPR000233">
    <property type="entry name" value="Cadherin_Y-type_LIR"/>
</dbReference>
<evidence type="ECO:0000256" key="1">
    <source>
        <dbReference type="ARBA" id="ARBA00004251"/>
    </source>
</evidence>
<organism evidence="23 24">
    <name type="scientific">Gadus morhua</name>
    <name type="common">Atlantic cod</name>
    <dbReference type="NCBI Taxonomy" id="8049"/>
    <lineage>
        <taxon>Eukaryota</taxon>
        <taxon>Metazoa</taxon>
        <taxon>Chordata</taxon>
        <taxon>Craniata</taxon>
        <taxon>Vertebrata</taxon>
        <taxon>Euteleostomi</taxon>
        <taxon>Actinopterygii</taxon>
        <taxon>Neopterygii</taxon>
        <taxon>Teleostei</taxon>
        <taxon>Neoteleostei</taxon>
        <taxon>Acanthomorphata</taxon>
        <taxon>Zeiogadaria</taxon>
        <taxon>Gadariae</taxon>
        <taxon>Gadiformes</taxon>
        <taxon>Gadoidei</taxon>
        <taxon>Gadidae</taxon>
        <taxon>Gadus</taxon>
    </lineage>
</organism>
<evidence type="ECO:0000256" key="20">
    <source>
        <dbReference type="SAM" id="Phobius"/>
    </source>
</evidence>
<dbReference type="Proteomes" id="UP000694546">
    <property type="component" value="Chromosome 15"/>
</dbReference>
<evidence type="ECO:0000256" key="12">
    <source>
        <dbReference type="ARBA" id="ARBA00022949"/>
    </source>
</evidence>
<keyword evidence="15" id="KW-0325">Glycoprotein</keyword>
<feature type="signal peptide" evidence="21">
    <location>
        <begin position="1"/>
        <end position="32"/>
    </location>
</feature>
<dbReference type="GO" id="GO:0005923">
    <property type="term" value="C:bicellular tight junction"/>
    <property type="evidence" value="ECO:0007669"/>
    <property type="project" value="TreeGrafter"/>
</dbReference>
<name>A0A8C4ZNZ6_GADMO</name>